<evidence type="ECO:0000313" key="5">
    <source>
        <dbReference type="Proteomes" id="UP000028933"/>
    </source>
</evidence>
<dbReference type="GO" id="GO:0006355">
    <property type="term" value="P:regulation of DNA-templated transcription"/>
    <property type="evidence" value="ECO:0007669"/>
    <property type="project" value="UniProtKB-ARBA"/>
</dbReference>
<dbReference type="Proteomes" id="UP000028933">
    <property type="component" value="Chromosome"/>
</dbReference>
<dbReference type="InterPro" id="IPR027417">
    <property type="entry name" value="P-loop_NTPase"/>
</dbReference>
<dbReference type="STRING" id="1338011.BD94_0395"/>
<dbReference type="HOGENOM" id="CLU_001613_6_0_10"/>
<dbReference type="CDD" id="cd18809">
    <property type="entry name" value="SF1_C_RecD"/>
    <property type="match status" value="1"/>
</dbReference>
<reference evidence="4" key="2">
    <citation type="journal article" date="2015" name="Genome Biol. Evol.">
        <title>Complete Genome Sequence and Transcriptomic Analysis of the Novel Pathogen Elizabethkingia anophelis in Response to Oxidative Stress.</title>
        <authorList>
            <person name="Li Y."/>
            <person name="Liu Y."/>
            <person name="Chew S.C."/>
            <person name="Tay M."/>
            <person name="Salido M.M."/>
            <person name="Teo J."/>
            <person name="Lauro F.M."/>
            <person name="Givskov M."/>
            <person name="Yang L."/>
        </authorList>
    </citation>
    <scope>NUCLEOTIDE SEQUENCE</scope>
    <source>
        <strain evidence="4">NUHP1</strain>
    </source>
</reference>
<dbReference type="Pfam" id="PF13538">
    <property type="entry name" value="UvrD_C_2"/>
    <property type="match status" value="1"/>
</dbReference>
<dbReference type="PANTHER" id="PTHR47642">
    <property type="entry name" value="ATP-DEPENDENT DNA HELICASE"/>
    <property type="match status" value="1"/>
</dbReference>
<dbReference type="GO" id="GO:0000723">
    <property type="term" value="P:telomere maintenance"/>
    <property type="evidence" value="ECO:0007669"/>
    <property type="project" value="InterPro"/>
</dbReference>
<dbReference type="AlphaFoldDB" id="A0A077EF95"/>
<reference evidence="4" key="1">
    <citation type="journal article" date="2013" name="Lancet">
        <title>First case of E anophelis outbreak in an intensive-care unit.</title>
        <authorList>
            <person name="Teo J."/>
            <person name="Tan S.Y."/>
            <person name="Tay M."/>
            <person name="Ding Y."/>
            <person name="Kjelleberg S."/>
            <person name="Givskov M."/>
            <person name="Lin R.T."/>
            <person name="Yang L."/>
        </authorList>
    </citation>
    <scope>NUCLEOTIDE SEQUENCE [LARGE SCALE GENOMIC DNA]</scope>
    <source>
        <strain evidence="4">NUHP1</strain>
    </source>
</reference>
<dbReference type="InterPro" id="IPR036388">
    <property type="entry name" value="WH-like_DNA-bd_sf"/>
</dbReference>
<dbReference type="GO" id="GO:0003678">
    <property type="term" value="F:DNA helicase activity"/>
    <property type="evidence" value="ECO:0007669"/>
    <property type="project" value="InterPro"/>
</dbReference>
<dbReference type="EMBL" id="CP007547">
    <property type="protein sequence ID" value="AIL44170.1"/>
    <property type="molecule type" value="Genomic_DNA"/>
</dbReference>
<dbReference type="CDD" id="cd00090">
    <property type="entry name" value="HTH_ARSR"/>
    <property type="match status" value="1"/>
</dbReference>
<dbReference type="SUPFAM" id="SSF52540">
    <property type="entry name" value="P-loop containing nucleoside triphosphate hydrolases"/>
    <property type="match status" value="2"/>
</dbReference>
<evidence type="ECO:0000259" key="1">
    <source>
        <dbReference type="Pfam" id="PF05970"/>
    </source>
</evidence>
<dbReference type="KEGG" id="eao:BD94_0395"/>
<proteinExistence type="predicted"/>
<dbReference type="Gene3D" id="1.10.10.10">
    <property type="entry name" value="Winged helix-like DNA-binding domain superfamily/Winged helix DNA-binding domain"/>
    <property type="match status" value="1"/>
</dbReference>
<feature type="domain" description="UvrD-like helicase C-terminal" evidence="2">
    <location>
        <begin position="370"/>
        <end position="409"/>
    </location>
</feature>
<feature type="domain" description="Helicase Helix-turn-helix" evidence="3">
    <location>
        <begin position="617"/>
        <end position="703"/>
    </location>
</feature>
<dbReference type="InterPro" id="IPR029491">
    <property type="entry name" value="Helicase_HTH"/>
</dbReference>
<evidence type="ECO:0000313" key="4">
    <source>
        <dbReference type="EMBL" id="AIL44170.1"/>
    </source>
</evidence>
<dbReference type="eggNOG" id="COG0507">
    <property type="taxonomic scope" value="Bacteria"/>
</dbReference>
<dbReference type="Pfam" id="PF05970">
    <property type="entry name" value="PIF1"/>
    <property type="match status" value="1"/>
</dbReference>
<name>A0A077EF95_9FLAO</name>
<dbReference type="InterPro" id="IPR051055">
    <property type="entry name" value="PIF1_helicase"/>
</dbReference>
<feature type="domain" description="DNA helicase Pif1-like DEAD-box helicase" evidence="1">
    <location>
        <begin position="14"/>
        <end position="216"/>
    </location>
</feature>
<dbReference type="Gene3D" id="3.40.50.300">
    <property type="entry name" value="P-loop containing nucleotide triphosphate hydrolases"/>
    <property type="match status" value="2"/>
</dbReference>
<dbReference type="PANTHER" id="PTHR47642:SF5">
    <property type="entry name" value="ATP-DEPENDENT DNA HELICASE"/>
    <property type="match status" value="1"/>
</dbReference>
<dbReference type="Pfam" id="PF14493">
    <property type="entry name" value="HTH_40"/>
    <property type="match status" value="1"/>
</dbReference>
<dbReference type="SUPFAM" id="SSF46785">
    <property type="entry name" value="Winged helix' DNA-binding domain"/>
    <property type="match status" value="1"/>
</dbReference>
<protein>
    <submittedName>
        <fullName evidence="4">DNA repair and recombination protein, putative helicase</fullName>
    </submittedName>
</protein>
<keyword evidence="4" id="KW-0067">ATP-binding</keyword>
<dbReference type="InterPro" id="IPR011991">
    <property type="entry name" value="ArsR-like_HTH"/>
</dbReference>
<gene>
    <name evidence="4" type="ORF">BD94_0395</name>
</gene>
<dbReference type="GO" id="GO:0006281">
    <property type="term" value="P:DNA repair"/>
    <property type="evidence" value="ECO:0007669"/>
    <property type="project" value="InterPro"/>
</dbReference>
<organism evidence="4 5">
    <name type="scientific">Elizabethkingia anophelis NUHP1</name>
    <dbReference type="NCBI Taxonomy" id="1338011"/>
    <lineage>
        <taxon>Bacteria</taxon>
        <taxon>Pseudomonadati</taxon>
        <taxon>Bacteroidota</taxon>
        <taxon>Flavobacteriia</taxon>
        <taxon>Flavobacteriales</taxon>
        <taxon>Weeksellaceae</taxon>
        <taxon>Elizabethkingia</taxon>
    </lineage>
</organism>
<accession>A0A077EF95</accession>
<sequence length="715" mass="82987">MKLFHSLEALVELLEHTNRSVFLTGKAGTGKTTFLNNFVKNTRKKHIVVAPTGIAAINAGGVTIHSLFTIPPRTFVPTTEHIDRNLAMNINDLFPHFKYRKDKLKLFREIELIIIDEVSMLRADVLDMMDHSLRHVRRNQLPFGGAQLLLIGDLYQLPPVVRDDSERILSRFYNSPFFFSAKALQEVPLVTVELMKVYRQQDEEFLEILNAVRDADIRGLDFEKLNSRYEPEFEPKDEAYIYLCSHNRIADNINQKRLAELGGKTKFYKAAVVGSFSESQFPNEEVLELKVGAQIMFIRNDTSPEKKFYNGKLAEISYIDEDVIKAVLDGTEEEITLTKETWEQKKYSLDEEKNIKEEVLGSFEQYPIRLAWAVTIHKSQGLTFDRVIIDAGKSFASGQVYVALSRCRTLEGIVLKSKITPEVIFSDHRIENFQKSTNANDILEQILEQEKYDYTLHKVQMTIDATWLKDSAITWMASALSAKGLDQEKVKNLSQIFKIETEKLFDISEKFKRFIQQKSKSFIAGNIKWLEIEEKCKGAVNFFYTNVAEQFLLPLKDYYSETKGVKGLKAYNEEVKSFIDDLEEYIDRLKESYLLDVPLFDKEKELDTSAKMMKKPTHIITFQLFEEGKTPGEIAKERGLVTSTVYGHLAKMAELGLVDMERIFDRKRIRIFEDQYREEAFDNLSDWKKALPDEFEFHEIRILWNHFNHKYENKS</sequence>
<dbReference type="FunFam" id="3.40.50.300:FF:001498">
    <property type="entry name" value="ATP-dependent DNA helicase"/>
    <property type="match status" value="1"/>
</dbReference>
<keyword evidence="4" id="KW-0347">Helicase</keyword>
<keyword evidence="4" id="KW-0378">Hydrolase</keyword>
<dbReference type="InterPro" id="IPR036390">
    <property type="entry name" value="WH_DNA-bd_sf"/>
</dbReference>
<dbReference type="InterPro" id="IPR010285">
    <property type="entry name" value="DNA_helicase_pif1-like_DEAD"/>
</dbReference>
<dbReference type="InterPro" id="IPR027785">
    <property type="entry name" value="UvrD-like_helicase_C"/>
</dbReference>
<evidence type="ECO:0000259" key="2">
    <source>
        <dbReference type="Pfam" id="PF13538"/>
    </source>
</evidence>
<evidence type="ECO:0000259" key="3">
    <source>
        <dbReference type="Pfam" id="PF14493"/>
    </source>
</evidence>
<keyword evidence="4" id="KW-0547">Nucleotide-binding</keyword>
<dbReference type="RefSeq" id="WP_024564723.1">
    <property type="nucleotide sequence ID" value="NZ_CP007547.1"/>
</dbReference>